<proteinExistence type="inferred from homology"/>
<protein>
    <recommendedName>
        <fullName evidence="3">4a-hydroxytetrahydrobiopterin dehydratase</fullName>
        <ecNumber evidence="3">4.2.1.96</ecNumber>
    </recommendedName>
    <alternativeName>
        <fullName evidence="5">4-alpha-hydroxy-tetrahydropterin dehydratase</fullName>
    </alternativeName>
</protein>
<organism evidence="6 7">
    <name type="scientific">Edaphochlamys debaryana</name>
    <dbReference type="NCBI Taxonomy" id="47281"/>
    <lineage>
        <taxon>Eukaryota</taxon>
        <taxon>Viridiplantae</taxon>
        <taxon>Chlorophyta</taxon>
        <taxon>core chlorophytes</taxon>
        <taxon>Chlorophyceae</taxon>
        <taxon>CS clade</taxon>
        <taxon>Chlamydomonadales</taxon>
        <taxon>Chlamydomonadales incertae sedis</taxon>
        <taxon>Edaphochlamys</taxon>
    </lineage>
</organism>
<dbReference type="Proteomes" id="UP000612055">
    <property type="component" value="Unassembled WGS sequence"/>
</dbReference>
<keyword evidence="4" id="KW-0456">Lyase</keyword>
<dbReference type="PANTHER" id="PTHR12599">
    <property type="entry name" value="PTERIN-4-ALPHA-CARBINOLAMINE DEHYDRATASE"/>
    <property type="match status" value="1"/>
</dbReference>
<comment type="caution">
    <text evidence="6">The sequence shown here is derived from an EMBL/GenBank/DDBJ whole genome shotgun (WGS) entry which is preliminary data.</text>
</comment>
<evidence type="ECO:0000256" key="3">
    <source>
        <dbReference type="ARBA" id="ARBA00013252"/>
    </source>
</evidence>
<comment type="catalytic activity">
    <reaction evidence="1">
        <text>(4aS,6R)-4a-hydroxy-L-erythro-5,6,7,8-tetrahydrobiopterin = (6R)-L-erythro-6,7-dihydrobiopterin + H2O</text>
        <dbReference type="Rhea" id="RHEA:11920"/>
        <dbReference type="ChEBI" id="CHEBI:15377"/>
        <dbReference type="ChEBI" id="CHEBI:15642"/>
        <dbReference type="ChEBI" id="CHEBI:43120"/>
        <dbReference type="EC" id="4.2.1.96"/>
    </reaction>
</comment>
<dbReference type="GO" id="GO:0008124">
    <property type="term" value="F:4-alpha-hydroxytetrahydrobiopterin dehydratase activity"/>
    <property type="evidence" value="ECO:0007669"/>
    <property type="project" value="UniProtKB-EC"/>
</dbReference>
<dbReference type="Pfam" id="PF01329">
    <property type="entry name" value="Pterin_4a"/>
    <property type="match status" value="1"/>
</dbReference>
<sequence>MSTTGVPTLDVRGPGAEKLIQAACGEQCTRDTPKVDPAELPGYMLSLPAWHVNDEKTMLTRRFTAKNFMAAIRFFNQVAEVAEQQGHHPDLHLRNFREVEVNVYTHAVGGITLPDLALAALLDGIEVDYSPKWAKAEAERLTGLTAADKARQSEKAAATA</sequence>
<evidence type="ECO:0000256" key="1">
    <source>
        <dbReference type="ARBA" id="ARBA00001554"/>
    </source>
</evidence>
<keyword evidence="7" id="KW-1185">Reference proteome</keyword>
<evidence type="ECO:0000256" key="4">
    <source>
        <dbReference type="ARBA" id="ARBA00023239"/>
    </source>
</evidence>
<dbReference type="InterPro" id="IPR001533">
    <property type="entry name" value="Pterin_deHydtase"/>
</dbReference>
<dbReference type="AlphaFoldDB" id="A0A835XS05"/>
<dbReference type="SUPFAM" id="SSF55248">
    <property type="entry name" value="PCD-like"/>
    <property type="match status" value="1"/>
</dbReference>
<evidence type="ECO:0000313" key="7">
    <source>
        <dbReference type="Proteomes" id="UP000612055"/>
    </source>
</evidence>
<gene>
    <name evidence="6" type="ORF">HYH03_012891</name>
</gene>
<reference evidence="6" key="1">
    <citation type="journal article" date="2020" name="bioRxiv">
        <title>Comparative genomics of Chlamydomonas.</title>
        <authorList>
            <person name="Craig R.J."/>
            <person name="Hasan A.R."/>
            <person name="Ness R.W."/>
            <person name="Keightley P.D."/>
        </authorList>
    </citation>
    <scope>NUCLEOTIDE SEQUENCE</scope>
    <source>
        <strain evidence="6">CCAP 11/70</strain>
    </source>
</reference>
<dbReference type="OrthoDB" id="277398at2759"/>
<dbReference type="PANTHER" id="PTHR12599:SF0">
    <property type="entry name" value="PTERIN-4-ALPHA-CARBINOLAMINE DEHYDRATASE"/>
    <property type="match status" value="1"/>
</dbReference>
<dbReference type="InterPro" id="IPR036428">
    <property type="entry name" value="PCD_sf"/>
</dbReference>
<comment type="similarity">
    <text evidence="2">Belongs to the pterin-4-alpha-carbinolamine dehydratase family.</text>
</comment>
<dbReference type="EC" id="4.2.1.96" evidence="3"/>
<accession>A0A835XS05</accession>
<dbReference type="GO" id="GO:0006729">
    <property type="term" value="P:tetrahydrobiopterin biosynthetic process"/>
    <property type="evidence" value="ECO:0007669"/>
    <property type="project" value="InterPro"/>
</dbReference>
<evidence type="ECO:0000256" key="5">
    <source>
        <dbReference type="ARBA" id="ARBA00030497"/>
    </source>
</evidence>
<dbReference type="Gene3D" id="3.30.1360.20">
    <property type="entry name" value="Transcriptional coactivator/pterin dehydratase"/>
    <property type="match status" value="1"/>
</dbReference>
<name>A0A835XS05_9CHLO</name>
<evidence type="ECO:0000256" key="2">
    <source>
        <dbReference type="ARBA" id="ARBA00006472"/>
    </source>
</evidence>
<dbReference type="EMBL" id="JAEHOE010000082">
    <property type="protein sequence ID" value="KAG2488572.1"/>
    <property type="molecule type" value="Genomic_DNA"/>
</dbReference>
<evidence type="ECO:0000313" key="6">
    <source>
        <dbReference type="EMBL" id="KAG2488572.1"/>
    </source>
</evidence>